<reference evidence="10 11" key="1">
    <citation type="submission" date="2019-12" db="EMBL/GenBank/DDBJ databases">
        <authorList>
            <person name="Scholz U."/>
            <person name="Mascher M."/>
            <person name="Fiebig A."/>
        </authorList>
    </citation>
    <scope>NUCLEOTIDE SEQUENCE</scope>
</reference>
<sequence length="490" mass="53993">MEATDGAPPPPPTFFPHSEIVRPLQTGFSRVLLSTFSGIEIEGFSPFGFGGGKVEGDGVEWRAVQGGGGKGGRAVFLLGNRSMSSWWSNVEPAAKDPILGVTEAFLADQSPDKVNVGVGAYRDDNGKPVVLECVREAERRIAGNQNMEYLPMGGSLKFIEETLKLAYGGNSEFIKDRRIAAVQALSGTGACRLFADFQRRFQPDSQIYIPVPTWSNHHNIWRDAQVPQRTFHYYHPESKGLDFASLIDDVKNAPNGSFFLLHACAHNPTGVDPSEEQWKEISYQFKVKNHFAFFDMAYQGFASGDPERDAKAIRIFLDDGHLIGCAQSYAKNMGLYGQRIGCLSILCEDELQAVAVKSQLQQIARPMYSNPPVHGALVVSTILGDPELKNLWLQEVKNSCIMSGMADRIIGMRTALRESLEKLGSTLPWEHITNQIGMFCFSGMTPQQVDRLTSEFHIYMTRNGRISMAGVTTGNVGYLANAIHEVTKSG</sequence>
<dbReference type="FunFam" id="3.90.1150.10:FF:000001">
    <property type="entry name" value="Aspartate aminotransferase"/>
    <property type="match status" value="1"/>
</dbReference>
<dbReference type="InterPro" id="IPR000796">
    <property type="entry name" value="Asp_trans"/>
</dbReference>
<feature type="domain" description="Aminotransferase class I/classII large" evidence="9">
    <location>
        <begin position="112"/>
        <end position="483"/>
    </location>
</feature>
<proteinExistence type="inferred from homology"/>
<evidence type="ECO:0000313" key="10">
    <source>
        <dbReference type="EMBL" id="CAA2626326.1"/>
    </source>
</evidence>
<dbReference type="InterPro" id="IPR015422">
    <property type="entry name" value="PyrdxlP-dep_Trfase_small"/>
</dbReference>
<dbReference type="PRINTS" id="PR00799">
    <property type="entry name" value="TRANSAMINASE"/>
</dbReference>
<evidence type="ECO:0000256" key="3">
    <source>
        <dbReference type="ARBA" id="ARBA00011738"/>
    </source>
</evidence>
<comment type="miscellaneous">
    <text evidence="8">In eukaryotes there are cytoplasmic, mitochondrial and chloroplastic isozymes.</text>
</comment>
<evidence type="ECO:0000256" key="6">
    <source>
        <dbReference type="ARBA" id="ARBA00022898"/>
    </source>
</evidence>
<dbReference type="NCBIfam" id="NF006719">
    <property type="entry name" value="PRK09257.1"/>
    <property type="match status" value="1"/>
</dbReference>
<evidence type="ECO:0000256" key="2">
    <source>
        <dbReference type="ARBA" id="ARBA00007441"/>
    </source>
</evidence>
<keyword evidence="4 8" id="KW-0032">Aminotransferase</keyword>
<keyword evidence="5 8" id="KW-0808">Transferase</keyword>
<dbReference type="Gene3D" id="3.40.640.10">
    <property type="entry name" value="Type I PLP-dependent aspartate aminotransferase-like (Major domain)"/>
    <property type="match status" value="1"/>
</dbReference>
<dbReference type="GO" id="GO:0005739">
    <property type="term" value="C:mitochondrion"/>
    <property type="evidence" value="ECO:0007669"/>
    <property type="project" value="TreeGrafter"/>
</dbReference>
<dbReference type="InterPro" id="IPR004838">
    <property type="entry name" value="NHTrfase_class1_PyrdxlP-BS"/>
</dbReference>
<evidence type="ECO:0000256" key="7">
    <source>
        <dbReference type="ARBA" id="ARBA00049185"/>
    </source>
</evidence>
<dbReference type="EMBL" id="LR743596">
    <property type="protein sequence ID" value="CAA2626326.1"/>
    <property type="molecule type" value="Genomic_DNA"/>
</dbReference>
<evidence type="ECO:0000256" key="1">
    <source>
        <dbReference type="ARBA" id="ARBA00001933"/>
    </source>
</evidence>
<protein>
    <recommendedName>
        <fullName evidence="8">Aspartate aminotransferase</fullName>
        <ecNumber evidence="8">2.6.1.1</ecNumber>
    </recommendedName>
</protein>
<dbReference type="GO" id="GO:0004069">
    <property type="term" value="F:L-aspartate:2-oxoglutarate aminotransferase activity"/>
    <property type="evidence" value="ECO:0007669"/>
    <property type="project" value="UniProtKB-EC"/>
</dbReference>
<comment type="catalytic activity">
    <reaction evidence="7 8">
        <text>L-aspartate + 2-oxoglutarate = oxaloacetate + L-glutamate</text>
        <dbReference type="Rhea" id="RHEA:21824"/>
        <dbReference type="ChEBI" id="CHEBI:16452"/>
        <dbReference type="ChEBI" id="CHEBI:16810"/>
        <dbReference type="ChEBI" id="CHEBI:29985"/>
        <dbReference type="ChEBI" id="CHEBI:29991"/>
        <dbReference type="EC" id="2.6.1.1"/>
    </reaction>
</comment>
<gene>
    <name evidence="10" type="ORF">SI7747_09012030</name>
</gene>
<evidence type="ECO:0000259" key="9">
    <source>
        <dbReference type="Pfam" id="PF00155"/>
    </source>
</evidence>
<dbReference type="PANTHER" id="PTHR11879:SF54">
    <property type="entry name" value="ASPARTATE AMINOTRANSFERASE, MITOCHONDRIAL"/>
    <property type="match status" value="1"/>
</dbReference>
<dbReference type="InterPro" id="IPR004839">
    <property type="entry name" value="Aminotransferase_I/II_large"/>
</dbReference>
<dbReference type="InterPro" id="IPR015424">
    <property type="entry name" value="PyrdxlP-dep_Trfase"/>
</dbReference>
<dbReference type="Gene3D" id="3.90.1150.10">
    <property type="entry name" value="Aspartate Aminotransferase, domain 1"/>
    <property type="match status" value="1"/>
</dbReference>
<dbReference type="EMBL" id="CACRZD030000009">
    <property type="protein sequence ID" value="CAA6665641.1"/>
    <property type="molecule type" value="Genomic_DNA"/>
</dbReference>
<dbReference type="SUPFAM" id="SSF53383">
    <property type="entry name" value="PLP-dependent transferases"/>
    <property type="match status" value="1"/>
</dbReference>
<dbReference type="PANTHER" id="PTHR11879">
    <property type="entry name" value="ASPARTATE AMINOTRANSFERASE"/>
    <property type="match status" value="1"/>
</dbReference>
<dbReference type="GO" id="GO:0030170">
    <property type="term" value="F:pyridoxal phosphate binding"/>
    <property type="evidence" value="ECO:0007669"/>
    <property type="project" value="InterPro"/>
</dbReference>
<dbReference type="GO" id="GO:0006520">
    <property type="term" value="P:amino acid metabolic process"/>
    <property type="evidence" value="ECO:0007669"/>
    <property type="project" value="InterPro"/>
</dbReference>
<evidence type="ECO:0000256" key="5">
    <source>
        <dbReference type="ARBA" id="ARBA00022679"/>
    </source>
</evidence>
<dbReference type="PROSITE" id="PS00105">
    <property type="entry name" value="AA_TRANSFER_CLASS_1"/>
    <property type="match status" value="1"/>
</dbReference>
<dbReference type="AlphaFoldDB" id="A0A7I8J6B2"/>
<dbReference type="EC" id="2.6.1.1" evidence="8"/>
<dbReference type="CDD" id="cd00609">
    <property type="entry name" value="AAT_like"/>
    <property type="match status" value="1"/>
</dbReference>
<comment type="cofactor">
    <cofactor evidence="1">
        <name>pyridoxal 5'-phosphate</name>
        <dbReference type="ChEBI" id="CHEBI:597326"/>
    </cofactor>
</comment>
<evidence type="ECO:0000256" key="4">
    <source>
        <dbReference type="ARBA" id="ARBA00022576"/>
    </source>
</evidence>
<comment type="similarity">
    <text evidence="2">Belongs to the class-I pyridoxal-phosphate-dependent aminotransferase family.</text>
</comment>
<keyword evidence="6" id="KW-0663">Pyridoxal phosphate</keyword>
<dbReference type="FunFam" id="3.40.640.10:FF:000015">
    <property type="entry name" value="Aspartate aminotransferase"/>
    <property type="match status" value="1"/>
</dbReference>
<comment type="subunit">
    <text evidence="3 8">Homodimer.</text>
</comment>
<dbReference type="InterPro" id="IPR015421">
    <property type="entry name" value="PyrdxlP-dep_Trfase_major"/>
</dbReference>
<evidence type="ECO:0000313" key="11">
    <source>
        <dbReference type="Proteomes" id="UP001189122"/>
    </source>
</evidence>
<evidence type="ECO:0000256" key="8">
    <source>
        <dbReference type="RuleBase" id="RU000480"/>
    </source>
</evidence>
<dbReference type="Proteomes" id="UP001189122">
    <property type="component" value="Unassembled WGS sequence"/>
</dbReference>
<keyword evidence="11" id="KW-1185">Reference proteome</keyword>
<name>A0A7I8J6B2_SPIIN</name>
<organism evidence="10">
    <name type="scientific">Spirodela intermedia</name>
    <name type="common">Intermediate duckweed</name>
    <dbReference type="NCBI Taxonomy" id="51605"/>
    <lineage>
        <taxon>Eukaryota</taxon>
        <taxon>Viridiplantae</taxon>
        <taxon>Streptophyta</taxon>
        <taxon>Embryophyta</taxon>
        <taxon>Tracheophyta</taxon>
        <taxon>Spermatophyta</taxon>
        <taxon>Magnoliopsida</taxon>
        <taxon>Liliopsida</taxon>
        <taxon>Araceae</taxon>
        <taxon>Lemnoideae</taxon>
        <taxon>Spirodela</taxon>
    </lineage>
</organism>
<dbReference type="Pfam" id="PF00155">
    <property type="entry name" value="Aminotran_1_2"/>
    <property type="match status" value="1"/>
</dbReference>
<accession>A0A7I8J6B2</accession>